<feature type="compositionally biased region" description="Basic and acidic residues" evidence="1">
    <location>
        <begin position="273"/>
        <end position="291"/>
    </location>
</feature>
<keyword evidence="3" id="KW-1185">Reference proteome</keyword>
<dbReference type="PANTHER" id="PTHR33411">
    <property type="entry name" value="OS08G0392500 PROTEIN"/>
    <property type="match status" value="1"/>
</dbReference>
<evidence type="ECO:0000313" key="3">
    <source>
        <dbReference type="Proteomes" id="UP000823674"/>
    </source>
</evidence>
<feature type="compositionally biased region" description="Acidic residues" evidence="1">
    <location>
        <begin position="239"/>
        <end position="259"/>
    </location>
</feature>
<feature type="region of interest" description="Disordered" evidence="1">
    <location>
        <begin position="692"/>
        <end position="724"/>
    </location>
</feature>
<accession>A0ABQ7LFX0</accession>
<sequence>MSSPVHHELGERRMRYGPKGTRAYARKPYRDAWGDVVPALFPDEEEMEFAEPPNAPIQETTVSRRILMPHFQRAAEYRRLYQGQGTFQFAPEVDTTPPTRGRGRPRKTGPTRAGPGPIRMEDSVPTRKRGRPRKIPSIDAGSLRSITGMCRCGTLTQARQGPRSVREYTEEFLESAKRCKPKTAEDWCRWYKAGLREEIQGRLIGVLEPLEFTLVNRMAGQAMEAERTLTRRVVAISSSEEDVEVEEDPSEDSDWEEEPASPMGSGRAAGPKPDGEQKSPKRSPAENPRRSEALAVDSLSLRAVSLLLLSLRRFLIRNLEAKPCRELLEIRSPSRLSLSLPRAVSLLLLSLFAASLLSLSLRRASFSLSRPRLSLLAVNSREWWWRPRGVIDLRSRNDKKKEKLRNGYEPPRDWWGVWKMDRNGIRTAEGLVGSMGKRGGRSVQKRQVRIEAPVRLSHAESWREGVVIHCKGYGLHPREPDAGCTRAGDLIGMQQEKGRVGPLELLTSRFSFRIERTISGNIDDMEGNAPETHGTRNGTHGDVGKVDMCVLNPAPWNPGWKWGGTGVSIGIRARLRSLNTNLRDQHFHYCHFPYGEFDQLRVSGPDQINQKVLVPQCGGVSEVQEWPDIRAWGKRLAGNTAPHRAGEAGEGESDTRPRHAQLHGGIKPCQEMDFWHSDITVKLVPYNKKKKRRGEVWARVPPPGRGPADAEGANRGGQGRTDETVGENRFQIMGTRLRIILGMSSPVHHELGERRMRYGPKGTRAYARKPYRDAWGDVVPALFPDEEEVEFVEPPNAPIQETTVGRRILMPHFQRAAEYRRLYQGQGTFQFAPEADMTPPTRGRGRPRKTGPTREGLGPIRMEDSVPTRKRGRPRKIPSIDAESLRRIPGICQCGTLTQARQGPRSVREYTEEFLESAKRCKPKTAEDWCRWYTAGLREEIRGKLIGVLEPWEFALVNRMAGQAMEAERTLARRVVAISSSEEDVEVEEDPSEDSAWEEEPASSTGSGRVAGPKPEGEQKCPVRSG</sequence>
<feature type="region of interest" description="Disordered" evidence="1">
    <location>
        <begin position="238"/>
        <end position="291"/>
    </location>
</feature>
<feature type="compositionally biased region" description="Acidic residues" evidence="1">
    <location>
        <begin position="981"/>
        <end position="1001"/>
    </location>
</feature>
<organism evidence="2 3">
    <name type="scientific">Brassica rapa subsp. trilocularis</name>
    <dbReference type="NCBI Taxonomy" id="1813537"/>
    <lineage>
        <taxon>Eukaryota</taxon>
        <taxon>Viridiplantae</taxon>
        <taxon>Streptophyta</taxon>
        <taxon>Embryophyta</taxon>
        <taxon>Tracheophyta</taxon>
        <taxon>Spermatophyta</taxon>
        <taxon>Magnoliopsida</taxon>
        <taxon>eudicotyledons</taxon>
        <taxon>Gunneridae</taxon>
        <taxon>Pentapetalae</taxon>
        <taxon>rosids</taxon>
        <taxon>malvids</taxon>
        <taxon>Brassicales</taxon>
        <taxon>Brassicaceae</taxon>
        <taxon>Brassiceae</taxon>
        <taxon>Brassica</taxon>
    </lineage>
</organism>
<gene>
    <name evidence="2" type="primary">A09g515000.1_BraROA</name>
    <name evidence="2" type="ORF">IGI04_036903</name>
</gene>
<dbReference type="SMART" id="SM00384">
    <property type="entry name" value="AT_hook"/>
    <property type="match status" value="4"/>
</dbReference>
<dbReference type="InterPro" id="IPR017956">
    <property type="entry name" value="AT_hook_DNA-bd_motif"/>
</dbReference>
<protein>
    <recommendedName>
        <fullName evidence="4">Retrotransposon gag domain-containing protein</fullName>
    </recommendedName>
</protein>
<name>A0ABQ7LFX0_BRACM</name>
<feature type="region of interest" description="Disordered" evidence="1">
    <location>
        <begin position="637"/>
        <end position="661"/>
    </location>
</feature>
<evidence type="ECO:0000256" key="1">
    <source>
        <dbReference type="SAM" id="MobiDB-lite"/>
    </source>
</evidence>
<dbReference type="EMBL" id="JADBGQ010000008">
    <property type="protein sequence ID" value="KAG5385433.1"/>
    <property type="molecule type" value="Genomic_DNA"/>
</dbReference>
<feature type="region of interest" description="Disordered" evidence="1">
    <location>
        <begin position="830"/>
        <end position="878"/>
    </location>
</feature>
<reference evidence="2 3" key="1">
    <citation type="submission" date="2021-03" db="EMBL/GenBank/DDBJ databases">
        <authorList>
            <person name="King G.J."/>
            <person name="Bancroft I."/>
            <person name="Baten A."/>
            <person name="Bloomfield J."/>
            <person name="Borpatragohain P."/>
            <person name="He Z."/>
            <person name="Irish N."/>
            <person name="Irwin J."/>
            <person name="Liu K."/>
            <person name="Mauleon R.P."/>
            <person name="Moore J."/>
            <person name="Morris R."/>
            <person name="Ostergaard L."/>
            <person name="Wang B."/>
            <person name="Wells R."/>
        </authorList>
    </citation>
    <scope>NUCLEOTIDE SEQUENCE [LARGE SCALE GENOMIC DNA]</scope>
    <source>
        <strain evidence="2">R-o-18</strain>
        <tissue evidence="2">Leaf</tissue>
    </source>
</reference>
<dbReference type="PANTHER" id="PTHR33411:SF34">
    <property type="entry name" value="PROTEIN, PUTATIVE-RELATED"/>
    <property type="match status" value="1"/>
</dbReference>
<feature type="region of interest" description="Disordered" evidence="1">
    <location>
        <begin position="979"/>
        <end position="1026"/>
    </location>
</feature>
<feature type="region of interest" description="Disordered" evidence="1">
    <location>
        <begin position="88"/>
        <end position="139"/>
    </location>
</feature>
<evidence type="ECO:0008006" key="4">
    <source>
        <dbReference type="Google" id="ProtNLM"/>
    </source>
</evidence>
<dbReference type="Pfam" id="PF02178">
    <property type="entry name" value="AT_hook"/>
    <property type="match status" value="4"/>
</dbReference>
<dbReference type="Proteomes" id="UP000823674">
    <property type="component" value="Chromosome A09"/>
</dbReference>
<proteinExistence type="predicted"/>
<evidence type="ECO:0000313" key="2">
    <source>
        <dbReference type="EMBL" id="KAG5385433.1"/>
    </source>
</evidence>
<feature type="compositionally biased region" description="Basic and acidic residues" evidence="1">
    <location>
        <begin position="1015"/>
        <end position="1026"/>
    </location>
</feature>
<comment type="caution">
    <text evidence="2">The sequence shown here is derived from an EMBL/GenBank/DDBJ whole genome shotgun (WGS) entry which is preliminary data.</text>
</comment>